<dbReference type="InterPro" id="IPR002541">
    <property type="entry name" value="Cyt_c_assembly"/>
</dbReference>
<dbReference type="Pfam" id="PF01578">
    <property type="entry name" value="Cytochrom_C_asm"/>
    <property type="match status" value="1"/>
</dbReference>
<name>G7H1C4_9ACTN</name>
<feature type="domain" description="Cytochrome c assembly protein" evidence="7">
    <location>
        <begin position="124"/>
        <end position="322"/>
    </location>
</feature>
<protein>
    <submittedName>
        <fullName evidence="8">Cytochrome c biogenesis protein ResC</fullName>
    </submittedName>
</protein>
<feature type="transmembrane region" description="Helical" evidence="6">
    <location>
        <begin position="272"/>
        <end position="290"/>
    </location>
</feature>
<dbReference type="Proteomes" id="UP000035088">
    <property type="component" value="Unassembled WGS sequence"/>
</dbReference>
<dbReference type="InterPro" id="IPR017562">
    <property type="entry name" value="Cyt_c_biogenesis_CcsA"/>
</dbReference>
<organism evidence="8 9">
    <name type="scientific">Gordonia araii NBRC 100433</name>
    <dbReference type="NCBI Taxonomy" id="1073574"/>
    <lineage>
        <taxon>Bacteria</taxon>
        <taxon>Bacillati</taxon>
        <taxon>Actinomycetota</taxon>
        <taxon>Actinomycetes</taxon>
        <taxon>Mycobacteriales</taxon>
        <taxon>Gordoniaceae</taxon>
        <taxon>Gordonia</taxon>
    </lineage>
</organism>
<dbReference type="PANTHER" id="PTHR30071">
    <property type="entry name" value="HEME EXPORTER PROTEIN C"/>
    <property type="match status" value="1"/>
</dbReference>
<dbReference type="EMBL" id="BAEE01000045">
    <property type="protein sequence ID" value="GAB09649.1"/>
    <property type="molecule type" value="Genomic_DNA"/>
</dbReference>
<reference evidence="8 9" key="1">
    <citation type="submission" date="2011-11" db="EMBL/GenBank/DDBJ databases">
        <title>Whole genome shotgun sequence of Gordonia araii NBRC 100433.</title>
        <authorList>
            <person name="Yoshida Y."/>
            <person name="Hosoyama A."/>
            <person name="Tsuchikane K."/>
            <person name="Katsumata H."/>
            <person name="Yamazaki S."/>
            <person name="Fujita N."/>
        </authorList>
    </citation>
    <scope>NUCLEOTIDE SEQUENCE [LARGE SCALE GENOMIC DNA]</scope>
    <source>
        <strain evidence="8 9">NBRC 100433</strain>
    </source>
</reference>
<dbReference type="InterPro" id="IPR045062">
    <property type="entry name" value="Cyt_c_biogenesis_CcsA/CcmC"/>
</dbReference>
<comment type="subcellular location">
    <subcellularLocation>
        <location evidence="1">Membrane</location>
        <topology evidence="1">Multi-pass membrane protein</topology>
    </subcellularLocation>
</comment>
<feature type="transmembrane region" description="Helical" evidence="6">
    <location>
        <begin position="96"/>
        <end position="118"/>
    </location>
</feature>
<feature type="transmembrane region" description="Helical" evidence="6">
    <location>
        <begin position="297"/>
        <end position="318"/>
    </location>
</feature>
<accession>G7H1C4</accession>
<evidence type="ECO:0000259" key="7">
    <source>
        <dbReference type="Pfam" id="PF01578"/>
    </source>
</evidence>
<feature type="transmembrane region" description="Helical" evidence="6">
    <location>
        <begin position="154"/>
        <end position="174"/>
    </location>
</feature>
<feature type="transmembrane region" description="Helical" evidence="6">
    <location>
        <begin position="130"/>
        <end position="147"/>
    </location>
</feature>
<keyword evidence="4 6" id="KW-1133">Transmembrane helix</keyword>
<dbReference type="STRING" id="1073574.GOARA_045_00030"/>
<dbReference type="GO" id="GO:0020037">
    <property type="term" value="F:heme binding"/>
    <property type="evidence" value="ECO:0007669"/>
    <property type="project" value="InterPro"/>
</dbReference>
<evidence type="ECO:0000313" key="9">
    <source>
        <dbReference type="Proteomes" id="UP000035088"/>
    </source>
</evidence>
<gene>
    <name evidence="8" type="primary">resC</name>
    <name evidence="8" type="ORF">GOARA_045_00030</name>
</gene>
<feature type="transmembrane region" description="Helical" evidence="6">
    <location>
        <begin position="186"/>
        <end position="216"/>
    </location>
</feature>
<keyword evidence="9" id="KW-1185">Reference proteome</keyword>
<dbReference type="PANTHER" id="PTHR30071:SF1">
    <property type="entry name" value="CYTOCHROME B_B6 PROTEIN-RELATED"/>
    <property type="match status" value="1"/>
</dbReference>
<dbReference type="GO" id="GO:0017004">
    <property type="term" value="P:cytochrome complex assembly"/>
    <property type="evidence" value="ECO:0007669"/>
    <property type="project" value="UniProtKB-KW"/>
</dbReference>
<evidence type="ECO:0000256" key="4">
    <source>
        <dbReference type="ARBA" id="ARBA00022989"/>
    </source>
</evidence>
<proteinExistence type="predicted"/>
<evidence type="ECO:0000256" key="1">
    <source>
        <dbReference type="ARBA" id="ARBA00004141"/>
    </source>
</evidence>
<evidence type="ECO:0000313" key="8">
    <source>
        <dbReference type="EMBL" id="GAB09649.1"/>
    </source>
</evidence>
<keyword evidence="2 6" id="KW-0812">Transmembrane</keyword>
<comment type="caution">
    <text evidence="8">The sequence shown here is derived from an EMBL/GenBank/DDBJ whole genome shotgun (WGS) entry which is preliminary data.</text>
</comment>
<keyword evidence="3" id="KW-0201">Cytochrome c-type biogenesis</keyword>
<feature type="transmembrane region" description="Helical" evidence="6">
    <location>
        <begin position="25"/>
        <end position="47"/>
    </location>
</feature>
<sequence>MNQMLANTGEVTVHIDETVAGYSQVLYGTAVGVYALATLLLIAAYAATLDRFAGQRVSAARELVGAGAPVVAAGDNTPGRVVEEQRRPRSQVFANMGYAVAVVGIIAHFASLVTRGIATDRMPWGNMFEFISLTSLACMIGGVVALREPANRKYLGFVSLVVVVLLFIGLRFLYTDAAPVVPALKSYWLIIHVSIISIASGVLLVSGVASILYLLAQRFGIFGEDAVDRLDRIAYRCVIFAFPLFSLGVICGAIWAEAAWGRFWGWDPKETVSFISWVIYAAYLHARATAGWRNNAAVINVIGFASVLFNLFAINLVVSGLHSYAGV</sequence>
<evidence type="ECO:0000256" key="2">
    <source>
        <dbReference type="ARBA" id="ARBA00022692"/>
    </source>
</evidence>
<dbReference type="GO" id="GO:0005886">
    <property type="term" value="C:plasma membrane"/>
    <property type="evidence" value="ECO:0007669"/>
    <property type="project" value="TreeGrafter"/>
</dbReference>
<keyword evidence="5 6" id="KW-0472">Membrane</keyword>
<dbReference type="AlphaFoldDB" id="G7H1C4"/>
<evidence type="ECO:0000256" key="3">
    <source>
        <dbReference type="ARBA" id="ARBA00022748"/>
    </source>
</evidence>
<feature type="transmembrane region" description="Helical" evidence="6">
    <location>
        <begin position="237"/>
        <end position="260"/>
    </location>
</feature>
<evidence type="ECO:0000256" key="5">
    <source>
        <dbReference type="ARBA" id="ARBA00023136"/>
    </source>
</evidence>
<dbReference type="NCBIfam" id="TIGR03144">
    <property type="entry name" value="cytochr_II_ccsB"/>
    <property type="match status" value="1"/>
</dbReference>
<evidence type="ECO:0000256" key="6">
    <source>
        <dbReference type="SAM" id="Phobius"/>
    </source>
</evidence>